<evidence type="ECO:0000256" key="1">
    <source>
        <dbReference type="ARBA" id="ARBA00004123"/>
    </source>
</evidence>
<evidence type="ECO:0000256" key="5">
    <source>
        <dbReference type="ARBA" id="ARBA00023015"/>
    </source>
</evidence>
<comment type="similarity">
    <text evidence="2">Belongs to the actin family. ARP5 subfamily.</text>
</comment>
<evidence type="ECO:0000256" key="8">
    <source>
        <dbReference type="ARBA" id="ARBA00023172"/>
    </source>
</evidence>
<keyword evidence="7" id="KW-0804">Transcription</keyword>
<evidence type="ECO:0000313" key="13">
    <source>
        <dbReference type="EnsemblMetazoa" id="GPAI027563-PA"/>
    </source>
</evidence>
<evidence type="ECO:0000256" key="9">
    <source>
        <dbReference type="ARBA" id="ARBA00023204"/>
    </source>
</evidence>
<reference evidence="14" key="1">
    <citation type="submission" date="2014-03" db="EMBL/GenBank/DDBJ databases">
        <authorList>
            <person name="Aksoy S."/>
            <person name="Warren W."/>
            <person name="Wilson R.K."/>
        </authorList>
    </citation>
    <scope>NUCLEOTIDE SEQUENCE [LARGE SCALE GENOMIC DNA]</scope>
    <source>
        <strain evidence="14">IAEA</strain>
    </source>
</reference>
<dbReference type="STRING" id="7398.A0A1A9ZWU6"/>
<evidence type="ECO:0000256" key="6">
    <source>
        <dbReference type="ARBA" id="ARBA00023054"/>
    </source>
</evidence>
<feature type="coiled-coil region" evidence="11">
    <location>
        <begin position="402"/>
        <end position="429"/>
    </location>
</feature>
<dbReference type="Pfam" id="PF00022">
    <property type="entry name" value="Actin"/>
    <property type="match status" value="2"/>
</dbReference>
<dbReference type="AlphaFoldDB" id="A0A1A9ZWU6"/>
<dbReference type="GO" id="GO:0019219">
    <property type="term" value="P:regulation of nucleobase-containing compound metabolic process"/>
    <property type="evidence" value="ECO:0007669"/>
    <property type="project" value="UniProtKB-ARBA"/>
</dbReference>
<evidence type="ECO:0000256" key="4">
    <source>
        <dbReference type="ARBA" id="ARBA00022763"/>
    </source>
</evidence>
<dbReference type="FunFam" id="3.90.640.10:FF:000016">
    <property type="entry name" value="ARP5 actin-related protein 5 homolog"/>
    <property type="match status" value="1"/>
</dbReference>
<accession>A0A1A9ZWU6</accession>
<proteinExistence type="inferred from homology"/>
<reference evidence="13" key="2">
    <citation type="submission" date="2020-05" db="UniProtKB">
        <authorList>
            <consortium name="EnsemblMetazoa"/>
        </authorList>
    </citation>
    <scope>IDENTIFICATION</scope>
    <source>
        <strain evidence="13">IAEA</strain>
    </source>
</reference>
<dbReference type="GO" id="GO:0006310">
    <property type="term" value="P:DNA recombination"/>
    <property type="evidence" value="ECO:0007669"/>
    <property type="project" value="UniProtKB-KW"/>
</dbReference>
<evidence type="ECO:0000313" key="14">
    <source>
        <dbReference type="Proteomes" id="UP000092445"/>
    </source>
</evidence>
<keyword evidence="6 11" id="KW-0175">Coiled coil</keyword>
<evidence type="ECO:0000256" key="10">
    <source>
        <dbReference type="ARBA" id="ARBA00023242"/>
    </source>
</evidence>
<dbReference type="SMART" id="SM00268">
    <property type="entry name" value="ACTIN"/>
    <property type="match status" value="1"/>
</dbReference>
<keyword evidence="8" id="KW-0233">DNA recombination</keyword>
<dbReference type="FunFam" id="3.30.420.40:FF:000048">
    <property type="entry name" value="ARP5 actin-related protein 5 homolog"/>
    <property type="match status" value="1"/>
</dbReference>
<dbReference type="GO" id="GO:0060255">
    <property type="term" value="P:regulation of macromolecule metabolic process"/>
    <property type="evidence" value="ECO:0007669"/>
    <property type="project" value="UniProtKB-ARBA"/>
</dbReference>
<feature type="region of interest" description="Disordered" evidence="12">
    <location>
        <begin position="287"/>
        <end position="306"/>
    </location>
</feature>
<protein>
    <recommendedName>
        <fullName evidence="3">Actin-related protein 5</fullName>
    </recommendedName>
</protein>
<evidence type="ECO:0000256" key="2">
    <source>
        <dbReference type="ARBA" id="ARBA00006021"/>
    </source>
</evidence>
<keyword evidence="5" id="KW-0805">Transcription regulation</keyword>
<dbReference type="VEuPathDB" id="VectorBase:GPAI027563"/>
<dbReference type="EnsemblMetazoa" id="GPAI027563-RA">
    <property type="protein sequence ID" value="GPAI027563-PA"/>
    <property type="gene ID" value="GPAI027563"/>
</dbReference>
<evidence type="ECO:0000256" key="7">
    <source>
        <dbReference type="ARBA" id="ARBA00023163"/>
    </source>
</evidence>
<organism evidence="13 14">
    <name type="scientific">Glossina pallidipes</name>
    <name type="common">Tsetse fly</name>
    <dbReference type="NCBI Taxonomy" id="7398"/>
    <lineage>
        <taxon>Eukaryota</taxon>
        <taxon>Metazoa</taxon>
        <taxon>Ecdysozoa</taxon>
        <taxon>Arthropoda</taxon>
        <taxon>Hexapoda</taxon>
        <taxon>Insecta</taxon>
        <taxon>Pterygota</taxon>
        <taxon>Neoptera</taxon>
        <taxon>Endopterygota</taxon>
        <taxon>Diptera</taxon>
        <taxon>Brachycera</taxon>
        <taxon>Muscomorpha</taxon>
        <taxon>Hippoboscoidea</taxon>
        <taxon>Glossinidae</taxon>
        <taxon>Glossina</taxon>
    </lineage>
</organism>
<evidence type="ECO:0000256" key="12">
    <source>
        <dbReference type="SAM" id="MobiDB-lite"/>
    </source>
</evidence>
<keyword evidence="4" id="KW-0227">DNA damage</keyword>
<dbReference type="InterPro" id="IPR004000">
    <property type="entry name" value="Actin"/>
</dbReference>
<dbReference type="CDD" id="cd10211">
    <property type="entry name" value="ASKHA_NBD_Arp5"/>
    <property type="match status" value="1"/>
</dbReference>
<dbReference type="Gene3D" id="2.30.36.70">
    <property type="entry name" value="Actin, Chain A, domain 2"/>
    <property type="match status" value="1"/>
</dbReference>
<dbReference type="Proteomes" id="UP000092445">
    <property type="component" value="Unassembled WGS sequence"/>
</dbReference>
<dbReference type="InterPro" id="IPR043129">
    <property type="entry name" value="ATPase_NBD"/>
</dbReference>
<keyword evidence="14" id="KW-1185">Reference proteome</keyword>
<evidence type="ECO:0000256" key="3">
    <source>
        <dbReference type="ARBA" id="ARBA00021612"/>
    </source>
</evidence>
<sequence length="710" mass="82741">MLSNENIIVIDNGSYKCRVGYSDSDKPILEFRNLIAKPRKDKRKDPNSQTNENIYQIGDEIDVDAMRLLIKNQFERNVVTHPIYQEHIFDSIFNKLGTGNDWKPFPVLITEPLANPTYCRQTLNELLFECYEVPAVSYGIDSMFSWHRNKHAYENNALILSLGYHTTHVMPVLGGQLKHKHIRRLNLGGYEMVSYLFRLLQMKYPAHLNAITLTRTESIFHNHSFIVRDYIEELKRWNNIDYYNENVKKIQLPYVQSFTINTISAEEKLKKRKEIAKRLIEANQKRLKEKREENGGGPSGALSNNVVSNRSRSIKSYQPPSGVSLADWLYDIKRKHEELLQKKTFRSKKRQEMVKRHTLASQERMRIISLLASDEKGTDEFGKDDRDWDVYKKISFENESDSETENEKLMEYENILKHHQANIIEHQQNCAENTAELYQLHVGVECIRAPELLFQPSMIGMSETGLAELINFVFNAFPLEKQQKLAGNIFITGGCSQLPGLKNRLLKELQEMRPSKSIFSIKESQIPSLDGWFGARDFVNLNDWTKYFVTKLEYDENGPEYFKEYSLVPPVSYDIGSMARWHAYENNALILSLGYHTTHVMPILGGQLIYKHIRRLNLGGNEMVSYLFRLLQMKYPTHLNAVTLTRTESIFNNHSFIVRDYIEELKRWNNIDYCSEMLNVKNVNTAALCSTIHNQLYLSRGNLEEAKRNY</sequence>
<dbReference type="GO" id="GO:0006281">
    <property type="term" value="P:DNA repair"/>
    <property type="evidence" value="ECO:0007669"/>
    <property type="project" value="UniProtKB-KW"/>
</dbReference>
<comment type="subcellular location">
    <subcellularLocation>
        <location evidence="1">Nucleus</location>
    </subcellularLocation>
</comment>
<keyword evidence="9" id="KW-0234">DNA repair</keyword>
<dbReference type="GO" id="GO:0005634">
    <property type="term" value="C:nucleus"/>
    <property type="evidence" value="ECO:0007669"/>
    <property type="project" value="UniProtKB-SubCell"/>
</dbReference>
<dbReference type="Gene3D" id="3.30.420.40">
    <property type="match status" value="5"/>
</dbReference>
<dbReference type="PANTHER" id="PTHR11937">
    <property type="entry name" value="ACTIN"/>
    <property type="match status" value="1"/>
</dbReference>
<evidence type="ECO:0000256" key="11">
    <source>
        <dbReference type="SAM" id="Coils"/>
    </source>
</evidence>
<name>A0A1A9ZWU6_GLOPL</name>
<dbReference type="FunFam" id="3.30.420.40:FF:000122">
    <property type="entry name" value="ARP5 actin-related protein 5 homolog"/>
    <property type="match status" value="1"/>
</dbReference>
<dbReference type="SUPFAM" id="SSF53067">
    <property type="entry name" value="Actin-like ATPase domain"/>
    <property type="match status" value="3"/>
</dbReference>
<dbReference type="Gene3D" id="3.90.640.10">
    <property type="entry name" value="Actin, Chain A, domain 4"/>
    <property type="match status" value="3"/>
</dbReference>
<keyword evidence="10" id="KW-0539">Nucleus</keyword>